<gene>
    <name evidence="1" type="ORF">AWE51_15510</name>
</gene>
<comment type="caution">
    <text evidence="1">The sequence shown here is derived from an EMBL/GenBank/DDBJ whole genome shotgun (WGS) entry which is preliminary data.</text>
</comment>
<sequence>MCGCAEKNSLNGLQLLEKTIAQHDSLNLWHKTRLDIHIQEPRLANPHRYSILKLDNSKNTFELSRNRDQYISTHVLDNNANSYVLLDGKRDIDSVLKKRYRLDASRNIGYKNFYHLMYGLPMSLNKYLLTIRKTTKTKFNKEECYKIEIELKEKMISKHWNVFISEIDYKIKGVEIIFLDDPNKGERLYFNGDVVIDNITIPRFRHWHELKDDSYSGSDIIIKEITE</sequence>
<name>A0A163CUR8_9FLAO</name>
<dbReference type="EMBL" id="LQRT01000001">
    <property type="protein sequence ID" value="KZS42776.1"/>
    <property type="molecule type" value="Genomic_DNA"/>
</dbReference>
<dbReference type="InterPro" id="IPR045444">
    <property type="entry name" value="DUF6503"/>
</dbReference>
<organism evidence="1 2">
    <name type="scientific">Aquimarina aggregata</name>
    <dbReference type="NCBI Taxonomy" id="1642818"/>
    <lineage>
        <taxon>Bacteria</taxon>
        <taxon>Pseudomonadati</taxon>
        <taxon>Bacteroidota</taxon>
        <taxon>Flavobacteriia</taxon>
        <taxon>Flavobacteriales</taxon>
        <taxon>Flavobacteriaceae</taxon>
        <taxon>Aquimarina</taxon>
    </lineage>
</organism>
<evidence type="ECO:0000313" key="2">
    <source>
        <dbReference type="Proteomes" id="UP000076715"/>
    </source>
</evidence>
<protein>
    <submittedName>
        <fullName evidence="1">Uncharacterized protein</fullName>
    </submittedName>
</protein>
<dbReference type="AlphaFoldDB" id="A0A163CUR8"/>
<dbReference type="Pfam" id="PF20113">
    <property type="entry name" value="DUF6503"/>
    <property type="match status" value="1"/>
</dbReference>
<reference evidence="1 2" key="1">
    <citation type="submission" date="2016-01" db="EMBL/GenBank/DDBJ databases">
        <title>The draft genome sequence of Aquimarina sp. RZW4-3-2.</title>
        <authorList>
            <person name="Wang Y."/>
        </authorList>
    </citation>
    <scope>NUCLEOTIDE SEQUENCE [LARGE SCALE GENOMIC DNA]</scope>
    <source>
        <strain evidence="1 2">RZW4-3-2</strain>
    </source>
</reference>
<evidence type="ECO:0000313" key="1">
    <source>
        <dbReference type="EMBL" id="KZS42776.1"/>
    </source>
</evidence>
<accession>A0A163CUR8</accession>
<keyword evidence="2" id="KW-1185">Reference proteome</keyword>
<dbReference type="STRING" id="1642818.AWE51_15510"/>
<dbReference type="Proteomes" id="UP000076715">
    <property type="component" value="Unassembled WGS sequence"/>
</dbReference>
<proteinExistence type="predicted"/>